<evidence type="ECO:0000259" key="1">
    <source>
        <dbReference type="PROSITE" id="PS51186"/>
    </source>
</evidence>
<reference evidence="2 3" key="1">
    <citation type="submission" date="2018-06" db="EMBL/GenBank/DDBJ databases">
        <authorList>
            <consortium name="Pathogen Informatics"/>
            <person name="Doyle S."/>
        </authorList>
    </citation>
    <scope>NUCLEOTIDE SEQUENCE [LARGE SCALE GENOMIC DNA]</scope>
    <source>
        <strain evidence="2 3">NCTC12272</strain>
    </source>
</reference>
<feature type="domain" description="N-acetyltransferase" evidence="1">
    <location>
        <begin position="3"/>
        <end position="152"/>
    </location>
</feature>
<dbReference type="PROSITE" id="PS51186">
    <property type="entry name" value="GNAT"/>
    <property type="match status" value="1"/>
</dbReference>
<dbReference type="CDD" id="cd04301">
    <property type="entry name" value="NAT_SF"/>
    <property type="match status" value="1"/>
</dbReference>
<dbReference type="Proteomes" id="UP000249566">
    <property type="component" value="Chromosome 1"/>
</dbReference>
<protein>
    <submittedName>
        <fullName evidence="2">N-Acyltransferase (NAT)</fullName>
    </submittedName>
</protein>
<dbReference type="GO" id="GO:0016747">
    <property type="term" value="F:acyltransferase activity, transferring groups other than amino-acyl groups"/>
    <property type="evidence" value="ECO:0007669"/>
    <property type="project" value="InterPro"/>
</dbReference>
<dbReference type="InterPro" id="IPR000182">
    <property type="entry name" value="GNAT_dom"/>
</dbReference>
<dbReference type="EMBL" id="LS483412">
    <property type="protein sequence ID" value="SQG89612.1"/>
    <property type="molecule type" value="Genomic_DNA"/>
</dbReference>
<gene>
    <name evidence="2" type="ORF">NCTC12272_00795</name>
</gene>
<proteinExistence type="predicted"/>
<dbReference type="Gene3D" id="3.40.630.30">
    <property type="match status" value="1"/>
</dbReference>
<dbReference type="SUPFAM" id="SSF55729">
    <property type="entry name" value="Acyl-CoA N-acyltransferases (Nat)"/>
    <property type="match status" value="1"/>
</dbReference>
<dbReference type="InterPro" id="IPR016181">
    <property type="entry name" value="Acyl_CoA_acyltransferase"/>
</dbReference>
<sequence length="152" mass="17898">MKCTLREFNLNDAELLFSWRNDPVIYLKSSRKEPVTLDEHTKWFNEMLHSDESHIFIMECDGKPIGQIRYNRNEDDSLKLSIFLIPEFQHKGIGSELLLDSFTLLKQHDKPIKIVAEVLVENTPSHLFFQKHSFTLDTTFSNKSIIRYVKII</sequence>
<name>A0AAX2IT80_LEGPN</name>
<organism evidence="2 3">
    <name type="scientific">Legionella pneumophila subsp. pascullei</name>
    <dbReference type="NCBI Taxonomy" id="91890"/>
    <lineage>
        <taxon>Bacteria</taxon>
        <taxon>Pseudomonadati</taxon>
        <taxon>Pseudomonadota</taxon>
        <taxon>Gammaproteobacteria</taxon>
        <taxon>Legionellales</taxon>
        <taxon>Legionellaceae</taxon>
        <taxon>Legionella</taxon>
    </lineage>
</organism>
<dbReference type="RefSeq" id="WP_027221117.1">
    <property type="nucleotide sequence ID" value="NZ_CAAAIJ010000013.1"/>
</dbReference>
<accession>A0AAX2IT80</accession>
<dbReference type="PANTHER" id="PTHR43415:SF3">
    <property type="entry name" value="GNAT-FAMILY ACETYLTRANSFERASE"/>
    <property type="match status" value="1"/>
</dbReference>
<evidence type="ECO:0000313" key="3">
    <source>
        <dbReference type="Proteomes" id="UP000249566"/>
    </source>
</evidence>
<evidence type="ECO:0000313" key="2">
    <source>
        <dbReference type="EMBL" id="SQG89612.1"/>
    </source>
</evidence>
<dbReference type="PANTHER" id="PTHR43415">
    <property type="entry name" value="SPERMIDINE N(1)-ACETYLTRANSFERASE"/>
    <property type="match status" value="1"/>
</dbReference>
<dbReference type="AlphaFoldDB" id="A0AAX2IT80"/>
<dbReference type="Pfam" id="PF13302">
    <property type="entry name" value="Acetyltransf_3"/>
    <property type="match status" value="1"/>
</dbReference>